<dbReference type="AlphaFoldDB" id="A6NZ37"/>
<protein>
    <submittedName>
        <fullName evidence="1">Uncharacterized protein</fullName>
    </submittedName>
</protein>
<keyword evidence="2" id="KW-1185">Reference proteome</keyword>
<proteinExistence type="predicted"/>
<name>A6NZ37_9FIRM</name>
<sequence>MSSQLLHPIQRDASSESGLILTSFSRLRKSPHYDLRDF</sequence>
<accession>A6NZ37</accession>
<gene>
    <name evidence="1" type="ORF">BACCAP_03488</name>
</gene>
<dbReference type="EMBL" id="AAXG02000032">
    <property type="protein sequence ID" value="EDM98686.1"/>
    <property type="molecule type" value="Genomic_DNA"/>
</dbReference>
<dbReference type="Proteomes" id="UP000003639">
    <property type="component" value="Unassembled WGS sequence"/>
</dbReference>
<reference evidence="1 2" key="2">
    <citation type="submission" date="2007-06" db="EMBL/GenBank/DDBJ databases">
        <title>Draft genome sequence of Pseudoflavonifractor capillosus ATCC 29799.</title>
        <authorList>
            <person name="Sudarsanam P."/>
            <person name="Ley R."/>
            <person name="Guruge J."/>
            <person name="Turnbaugh P.J."/>
            <person name="Mahowald M."/>
            <person name="Liep D."/>
            <person name="Gordon J."/>
        </authorList>
    </citation>
    <scope>NUCLEOTIDE SEQUENCE [LARGE SCALE GENOMIC DNA]</scope>
    <source>
        <strain evidence="1 2">ATCC 29799</strain>
    </source>
</reference>
<comment type="caution">
    <text evidence="1">The sequence shown here is derived from an EMBL/GenBank/DDBJ whole genome shotgun (WGS) entry which is preliminary data.</text>
</comment>
<evidence type="ECO:0000313" key="2">
    <source>
        <dbReference type="Proteomes" id="UP000003639"/>
    </source>
</evidence>
<organism evidence="1 2">
    <name type="scientific">Pseudoflavonifractor capillosus ATCC 29799</name>
    <dbReference type="NCBI Taxonomy" id="411467"/>
    <lineage>
        <taxon>Bacteria</taxon>
        <taxon>Bacillati</taxon>
        <taxon>Bacillota</taxon>
        <taxon>Clostridia</taxon>
        <taxon>Eubacteriales</taxon>
        <taxon>Oscillospiraceae</taxon>
        <taxon>Pseudoflavonifractor</taxon>
    </lineage>
</organism>
<reference evidence="1 2" key="1">
    <citation type="submission" date="2007-04" db="EMBL/GenBank/DDBJ databases">
        <authorList>
            <person name="Fulton L."/>
            <person name="Clifton S."/>
            <person name="Fulton B."/>
            <person name="Xu J."/>
            <person name="Minx P."/>
            <person name="Pepin K.H."/>
            <person name="Johnson M."/>
            <person name="Thiruvilangam P."/>
            <person name="Bhonagiri V."/>
            <person name="Nash W.E."/>
            <person name="Mardis E.R."/>
            <person name="Wilson R.K."/>
        </authorList>
    </citation>
    <scope>NUCLEOTIDE SEQUENCE [LARGE SCALE GENOMIC DNA]</scope>
    <source>
        <strain evidence="1 2">ATCC 29799</strain>
    </source>
</reference>
<evidence type="ECO:0000313" key="1">
    <source>
        <dbReference type="EMBL" id="EDM98686.1"/>
    </source>
</evidence>